<dbReference type="EMBL" id="ASWO01000001">
    <property type="protein sequence ID" value="EOT87309.1"/>
    <property type="molecule type" value="Genomic_DNA"/>
</dbReference>
<keyword evidence="3" id="KW-1185">Reference proteome</keyword>
<feature type="transmembrane region" description="Helical" evidence="1">
    <location>
        <begin position="5"/>
        <end position="23"/>
    </location>
</feature>
<feature type="transmembrane region" description="Helical" evidence="1">
    <location>
        <begin position="54"/>
        <end position="77"/>
    </location>
</feature>
<proteinExistence type="predicted"/>
<feature type="transmembrane region" description="Helical" evidence="1">
    <location>
        <begin position="83"/>
        <end position="106"/>
    </location>
</feature>
<dbReference type="AlphaFoldDB" id="S0KXW0"/>
<evidence type="ECO:0008006" key="4">
    <source>
        <dbReference type="Google" id="ProtNLM"/>
    </source>
</evidence>
<accession>S0KXW0</accession>
<keyword evidence="1" id="KW-0472">Membrane</keyword>
<evidence type="ECO:0000313" key="2">
    <source>
        <dbReference type="EMBL" id="EOT87309.1"/>
    </source>
</evidence>
<dbReference type="OrthoDB" id="9920107at2"/>
<sequence length="182" mass="20560">MRNTVLLCVIVALVNFVGILLIGTFSIGQFIWISFLALQAYFLKNVAMNKVICLELWASFVVGLFWGQISNLIWYFFADSLSFFTLNLIDGGFLIFSLCAGALIFFQNKLPKYLPATFTGLTVTILLWGRPVPFVGQGLLGDRSLLAGIVIACFMYAYGLLLAYMMEFIYELALKRRQNKFK</sequence>
<evidence type="ECO:0000313" key="3">
    <source>
        <dbReference type="Proteomes" id="UP000015961"/>
    </source>
</evidence>
<feature type="transmembrane region" description="Helical" evidence="1">
    <location>
        <begin position="113"/>
        <end position="133"/>
    </location>
</feature>
<feature type="transmembrane region" description="Helical" evidence="1">
    <location>
        <begin position="29"/>
        <end position="47"/>
    </location>
</feature>
<protein>
    <recommendedName>
        <fullName evidence="4">DUF1097 domain-containing protein</fullName>
    </recommendedName>
</protein>
<keyword evidence="1" id="KW-1133">Transmembrane helix</keyword>
<dbReference type="PATRIC" id="fig|1140003.3.peg.363"/>
<feature type="transmembrane region" description="Helical" evidence="1">
    <location>
        <begin position="145"/>
        <end position="170"/>
    </location>
</feature>
<evidence type="ECO:0000256" key="1">
    <source>
        <dbReference type="SAM" id="Phobius"/>
    </source>
</evidence>
<organism evidence="2 3">
    <name type="scientific">Enterococcus sulfureus ATCC 49903</name>
    <dbReference type="NCBI Taxonomy" id="1140003"/>
    <lineage>
        <taxon>Bacteria</taxon>
        <taxon>Bacillati</taxon>
        <taxon>Bacillota</taxon>
        <taxon>Bacilli</taxon>
        <taxon>Lactobacillales</taxon>
        <taxon>Enterococcaceae</taxon>
        <taxon>Enterococcus</taxon>
    </lineage>
</organism>
<reference evidence="2 3" key="1">
    <citation type="submission" date="2013-03" db="EMBL/GenBank/DDBJ databases">
        <title>The Genome Sequence of Enterococcus sulfureus ATCC_49903 (PacBio/Illumina hybrid assembly).</title>
        <authorList>
            <consortium name="The Broad Institute Genomics Platform"/>
            <consortium name="The Broad Institute Genome Sequencing Center for Infectious Disease"/>
            <person name="Earl A."/>
            <person name="Russ C."/>
            <person name="Gilmore M."/>
            <person name="Surin D."/>
            <person name="Walker B."/>
            <person name="Young S."/>
            <person name="Zeng Q."/>
            <person name="Gargeya S."/>
            <person name="Fitzgerald M."/>
            <person name="Haas B."/>
            <person name="Abouelleil A."/>
            <person name="Allen A.W."/>
            <person name="Alvarado L."/>
            <person name="Arachchi H.M."/>
            <person name="Berlin A.M."/>
            <person name="Chapman S.B."/>
            <person name="Gainer-Dewar J."/>
            <person name="Goldberg J."/>
            <person name="Griggs A."/>
            <person name="Gujja S."/>
            <person name="Hansen M."/>
            <person name="Howarth C."/>
            <person name="Imamovic A."/>
            <person name="Ireland A."/>
            <person name="Larimer J."/>
            <person name="McCowan C."/>
            <person name="Murphy C."/>
            <person name="Pearson M."/>
            <person name="Poon T.W."/>
            <person name="Priest M."/>
            <person name="Roberts A."/>
            <person name="Saif S."/>
            <person name="Shea T."/>
            <person name="Sisk P."/>
            <person name="Sykes S."/>
            <person name="Wortman J."/>
            <person name="Nusbaum C."/>
            <person name="Birren B."/>
        </authorList>
    </citation>
    <scope>NUCLEOTIDE SEQUENCE [LARGE SCALE GENOMIC DNA]</scope>
    <source>
        <strain evidence="2 3">ATCC 49903</strain>
    </source>
</reference>
<keyword evidence="1" id="KW-0812">Transmembrane</keyword>
<dbReference type="Proteomes" id="UP000015961">
    <property type="component" value="Unassembled WGS sequence"/>
</dbReference>
<comment type="caution">
    <text evidence="2">The sequence shown here is derived from an EMBL/GenBank/DDBJ whole genome shotgun (WGS) entry which is preliminary data.</text>
</comment>
<name>S0KXW0_9ENTE</name>
<gene>
    <name evidence="2" type="ORF">I573_00365</name>
</gene>